<proteinExistence type="predicted"/>
<protein>
    <submittedName>
        <fullName evidence="1">Uncharacterized protein</fullName>
    </submittedName>
</protein>
<evidence type="ECO:0000313" key="1">
    <source>
        <dbReference type="EMBL" id="KAF3559841.1"/>
    </source>
</evidence>
<gene>
    <name evidence="1" type="ORF">F2Q69_00016532</name>
</gene>
<organism evidence="1 2">
    <name type="scientific">Brassica cretica</name>
    <name type="common">Mustard</name>
    <dbReference type="NCBI Taxonomy" id="69181"/>
    <lineage>
        <taxon>Eukaryota</taxon>
        <taxon>Viridiplantae</taxon>
        <taxon>Streptophyta</taxon>
        <taxon>Embryophyta</taxon>
        <taxon>Tracheophyta</taxon>
        <taxon>Spermatophyta</taxon>
        <taxon>Magnoliopsida</taxon>
        <taxon>eudicotyledons</taxon>
        <taxon>Gunneridae</taxon>
        <taxon>Pentapetalae</taxon>
        <taxon>rosids</taxon>
        <taxon>malvids</taxon>
        <taxon>Brassicales</taxon>
        <taxon>Brassicaceae</taxon>
        <taxon>Brassiceae</taxon>
        <taxon>Brassica</taxon>
    </lineage>
</organism>
<evidence type="ECO:0000313" key="2">
    <source>
        <dbReference type="Proteomes" id="UP000712600"/>
    </source>
</evidence>
<comment type="caution">
    <text evidence="1">The sequence shown here is derived from an EMBL/GenBank/DDBJ whole genome shotgun (WGS) entry which is preliminary data.</text>
</comment>
<reference evidence="1" key="1">
    <citation type="submission" date="2019-12" db="EMBL/GenBank/DDBJ databases">
        <title>Genome sequencing and annotation of Brassica cretica.</title>
        <authorList>
            <person name="Studholme D.J."/>
            <person name="Sarris P."/>
        </authorList>
    </citation>
    <scope>NUCLEOTIDE SEQUENCE</scope>
    <source>
        <strain evidence="1">PFS-109/04</strain>
        <tissue evidence="1">Leaf</tissue>
    </source>
</reference>
<dbReference type="EMBL" id="QGKX02000996">
    <property type="protein sequence ID" value="KAF3559841.1"/>
    <property type="molecule type" value="Genomic_DNA"/>
</dbReference>
<sequence length="80" mass="8944">MSIKNIPSTTPSVSYTLPFVQATILIRPFVFIPPTPKGIYQKLVLPKTIVLILAKIQPENLLDEPVSFVMVIGEVRHVNM</sequence>
<dbReference type="Proteomes" id="UP000712600">
    <property type="component" value="Unassembled WGS sequence"/>
</dbReference>
<dbReference type="AlphaFoldDB" id="A0A8S9R875"/>
<feature type="non-terminal residue" evidence="1">
    <location>
        <position position="1"/>
    </location>
</feature>
<accession>A0A8S9R875</accession>
<name>A0A8S9R875_BRACR</name>